<organism evidence="3 4">
    <name type="scientific">Aegilops tauschii subsp. strangulata</name>
    <name type="common">Goatgrass</name>
    <dbReference type="NCBI Taxonomy" id="200361"/>
    <lineage>
        <taxon>Eukaryota</taxon>
        <taxon>Viridiplantae</taxon>
        <taxon>Streptophyta</taxon>
        <taxon>Embryophyta</taxon>
        <taxon>Tracheophyta</taxon>
        <taxon>Spermatophyta</taxon>
        <taxon>Magnoliopsida</taxon>
        <taxon>Liliopsida</taxon>
        <taxon>Poales</taxon>
        <taxon>Poaceae</taxon>
        <taxon>BOP clade</taxon>
        <taxon>Pooideae</taxon>
        <taxon>Triticodae</taxon>
        <taxon>Triticeae</taxon>
        <taxon>Triticinae</taxon>
        <taxon>Aegilops</taxon>
    </lineage>
</organism>
<keyword evidence="4" id="KW-1185">Reference proteome</keyword>
<evidence type="ECO:0000313" key="3">
    <source>
        <dbReference type="EnsemblPlants" id="AET5Gv20999700.6"/>
    </source>
</evidence>
<name>A0A453M1D6_AEGTS</name>
<protein>
    <recommendedName>
        <fullName evidence="2">At1g61320/AtMIF1 LRR domain-containing protein</fullName>
    </recommendedName>
</protein>
<reference evidence="3" key="4">
    <citation type="submission" date="2019-03" db="UniProtKB">
        <authorList>
            <consortium name="EnsemblPlants"/>
        </authorList>
    </citation>
    <scope>IDENTIFICATION</scope>
</reference>
<accession>A0A453M1D6</accession>
<dbReference type="AlphaFoldDB" id="A0A453M1D6"/>
<dbReference type="EnsemblPlants" id="AET5Gv20999700.6">
    <property type="protein sequence ID" value="AET5Gv20999700.6"/>
    <property type="gene ID" value="AET5Gv20999700"/>
</dbReference>
<feature type="domain" description="At1g61320/AtMIF1 LRR" evidence="2">
    <location>
        <begin position="79"/>
        <end position="180"/>
    </location>
</feature>
<dbReference type="Gramene" id="AET5Gv20999700.6">
    <property type="protein sequence ID" value="AET5Gv20999700.6"/>
    <property type="gene ID" value="AET5Gv20999700"/>
</dbReference>
<evidence type="ECO:0000313" key="4">
    <source>
        <dbReference type="Proteomes" id="UP000015105"/>
    </source>
</evidence>
<dbReference type="PANTHER" id="PTHR35545:SF17">
    <property type="entry name" value="OS03G0157000 PROTEIN"/>
    <property type="match status" value="1"/>
</dbReference>
<reference evidence="3" key="5">
    <citation type="journal article" date="2021" name="G3 (Bethesda)">
        <title>Aegilops tauschii genome assembly Aet v5.0 features greater sequence contiguity and improved annotation.</title>
        <authorList>
            <person name="Wang L."/>
            <person name="Zhu T."/>
            <person name="Rodriguez J.C."/>
            <person name="Deal K.R."/>
            <person name="Dubcovsky J."/>
            <person name="McGuire P.E."/>
            <person name="Lux T."/>
            <person name="Spannagl M."/>
            <person name="Mayer K.F.X."/>
            <person name="Baldrich P."/>
            <person name="Meyers B.C."/>
            <person name="Huo N."/>
            <person name="Gu Y.Q."/>
            <person name="Zhou H."/>
            <person name="Devos K.M."/>
            <person name="Bennetzen J.L."/>
            <person name="Unver T."/>
            <person name="Budak H."/>
            <person name="Gulick P.J."/>
            <person name="Galiba G."/>
            <person name="Kalapos B."/>
            <person name="Nelson D.R."/>
            <person name="Li P."/>
            <person name="You F.M."/>
            <person name="Luo M.C."/>
            <person name="Dvorak J."/>
        </authorList>
    </citation>
    <scope>NUCLEOTIDE SEQUENCE [LARGE SCALE GENOMIC DNA]</scope>
    <source>
        <strain evidence="3">cv. AL8/78</strain>
    </source>
</reference>
<proteinExistence type="predicted"/>
<sequence>RQRRSRIRPPIQTLPALLNQPRTPLPPRESAAAASRRRPPDPMDTGADPPRYRRLRKASDLRTAAAHPPPKRMWIKPAAIRSQLNHLKKLLFANVAMNWDTFWILTLLAAAPALESLHVHFVNNSEKVGAAGSLDVQVEHHQHHHHLKELMVIGFGGVAWQTGFVKRIMRASPILECVHLLDGHVVEGEDRELVGLKIVRRRREWHECERLEVLNELTDGIRSPHLEIVLE</sequence>
<dbReference type="InterPro" id="IPR055357">
    <property type="entry name" value="LRR_At1g61320_AtMIF1"/>
</dbReference>
<reference evidence="3" key="3">
    <citation type="journal article" date="2017" name="Nature">
        <title>Genome sequence of the progenitor of the wheat D genome Aegilops tauschii.</title>
        <authorList>
            <person name="Luo M.C."/>
            <person name="Gu Y.Q."/>
            <person name="Puiu D."/>
            <person name="Wang H."/>
            <person name="Twardziok S.O."/>
            <person name="Deal K.R."/>
            <person name="Huo N."/>
            <person name="Zhu T."/>
            <person name="Wang L."/>
            <person name="Wang Y."/>
            <person name="McGuire P.E."/>
            <person name="Liu S."/>
            <person name="Long H."/>
            <person name="Ramasamy R.K."/>
            <person name="Rodriguez J.C."/>
            <person name="Van S.L."/>
            <person name="Yuan L."/>
            <person name="Wang Z."/>
            <person name="Xia Z."/>
            <person name="Xiao L."/>
            <person name="Anderson O.D."/>
            <person name="Ouyang S."/>
            <person name="Liang Y."/>
            <person name="Zimin A.V."/>
            <person name="Pertea G."/>
            <person name="Qi P."/>
            <person name="Bennetzen J.L."/>
            <person name="Dai X."/>
            <person name="Dawson M.W."/>
            <person name="Muller H.G."/>
            <person name="Kugler K."/>
            <person name="Rivarola-Duarte L."/>
            <person name="Spannagl M."/>
            <person name="Mayer K.F.X."/>
            <person name="Lu F.H."/>
            <person name="Bevan M.W."/>
            <person name="Leroy P."/>
            <person name="Li P."/>
            <person name="You F.M."/>
            <person name="Sun Q."/>
            <person name="Liu Z."/>
            <person name="Lyons E."/>
            <person name="Wicker T."/>
            <person name="Salzberg S.L."/>
            <person name="Devos K.M."/>
            <person name="Dvorak J."/>
        </authorList>
    </citation>
    <scope>NUCLEOTIDE SEQUENCE [LARGE SCALE GENOMIC DNA]</scope>
    <source>
        <strain evidence="3">cv. AL8/78</strain>
    </source>
</reference>
<dbReference type="Pfam" id="PF23622">
    <property type="entry name" value="LRR_At1g61320_AtMIF1"/>
    <property type="match status" value="1"/>
</dbReference>
<dbReference type="PANTHER" id="PTHR35545">
    <property type="entry name" value="F-BOX DOMAIN-CONTAINING PROTEIN"/>
    <property type="match status" value="1"/>
</dbReference>
<feature type="region of interest" description="Disordered" evidence="1">
    <location>
        <begin position="1"/>
        <end position="68"/>
    </location>
</feature>
<evidence type="ECO:0000259" key="2">
    <source>
        <dbReference type="Pfam" id="PF23622"/>
    </source>
</evidence>
<reference evidence="4" key="1">
    <citation type="journal article" date="2014" name="Science">
        <title>Ancient hybridizations among the ancestral genomes of bread wheat.</title>
        <authorList>
            <consortium name="International Wheat Genome Sequencing Consortium,"/>
            <person name="Marcussen T."/>
            <person name="Sandve S.R."/>
            <person name="Heier L."/>
            <person name="Spannagl M."/>
            <person name="Pfeifer M."/>
            <person name="Jakobsen K.S."/>
            <person name="Wulff B.B."/>
            <person name="Steuernagel B."/>
            <person name="Mayer K.F."/>
            <person name="Olsen O.A."/>
        </authorList>
    </citation>
    <scope>NUCLEOTIDE SEQUENCE [LARGE SCALE GENOMIC DNA]</scope>
    <source>
        <strain evidence="4">cv. AL8/78</strain>
    </source>
</reference>
<dbReference type="Proteomes" id="UP000015105">
    <property type="component" value="Chromosome 5D"/>
</dbReference>
<evidence type="ECO:0000256" key="1">
    <source>
        <dbReference type="SAM" id="MobiDB-lite"/>
    </source>
</evidence>
<reference evidence="4" key="2">
    <citation type="journal article" date="2017" name="Nat. Plants">
        <title>The Aegilops tauschii genome reveals multiple impacts of transposons.</title>
        <authorList>
            <person name="Zhao G."/>
            <person name="Zou C."/>
            <person name="Li K."/>
            <person name="Wang K."/>
            <person name="Li T."/>
            <person name="Gao L."/>
            <person name="Zhang X."/>
            <person name="Wang H."/>
            <person name="Yang Z."/>
            <person name="Liu X."/>
            <person name="Jiang W."/>
            <person name="Mao L."/>
            <person name="Kong X."/>
            <person name="Jiao Y."/>
            <person name="Jia J."/>
        </authorList>
    </citation>
    <scope>NUCLEOTIDE SEQUENCE [LARGE SCALE GENOMIC DNA]</scope>
    <source>
        <strain evidence="4">cv. AL8/78</strain>
    </source>
</reference>